<dbReference type="SUPFAM" id="SSF53756">
    <property type="entry name" value="UDP-Glycosyltransferase/glycogen phosphorylase"/>
    <property type="match status" value="2"/>
</dbReference>
<keyword evidence="3" id="KW-0328">Glycosyltransferase</keyword>
<name>A0ABV9T528_9BACT</name>
<keyword evidence="4" id="KW-1185">Reference proteome</keyword>
<evidence type="ECO:0000259" key="1">
    <source>
        <dbReference type="Pfam" id="PF00534"/>
    </source>
</evidence>
<comment type="caution">
    <text evidence="3">The sequence shown here is derived from an EMBL/GenBank/DDBJ whole genome shotgun (WGS) entry which is preliminary data.</text>
</comment>
<dbReference type="EC" id="2.4.-.-" evidence="3"/>
<evidence type="ECO:0000313" key="4">
    <source>
        <dbReference type="Proteomes" id="UP001595818"/>
    </source>
</evidence>
<dbReference type="Proteomes" id="UP001595818">
    <property type="component" value="Unassembled WGS sequence"/>
</dbReference>
<dbReference type="EMBL" id="JBHSJJ010000011">
    <property type="protein sequence ID" value="MFC4873591.1"/>
    <property type="molecule type" value="Genomic_DNA"/>
</dbReference>
<dbReference type="InterPro" id="IPR028098">
    <property type="entry name" value="Glyco_trans_4-like_N"/>
</dbReference>
<dbReference type="RefSeq" id="WP_377066597.1">
    <property type="nucleotide sequence ID" value="NZ_JBHSJJ010000011.1"/>
</dbReference>
<evidence type="ECO:0000259" key="2">
    <source>
        <dbReference type="Pfam" id="PF13439"/>
    </source>
</evidence>
<dbReference type="InterPro" id="IPR001296">
    <property type="entry name" value="Glyco_trans_1"/>
</dbReference>
<proteinExistence type="predicted"/>
<accession>A0ABV9T528</accession>
<feature type="domain" description="Glycosyl transferase family 1" evidence="1">
    <location>
        <begin position="333"/>
        <end position="411"/>
    </location>
</feature>
<sequence length="441" mass="50070">MNGGLTKLILIQDTLANAGAEKSHLEIFSRLAVDIEMVLVYFYPNHDLMEAYQQAGIRTVFFDIRKKYGLFLGARRLIRLIRKEKPDLLISCLWRSDIIARMASFWTGVPLVGTLVNDSYGEYAWKEKKGLKHKLVFWLDRATAFIPVYWIANARSLAESHINTLGIVREKVSVVYRGRSVKNVICQHPSQIRNFISYGRLLERKGFGDLIRAFDQVLRTQPDCTLTIYGEGPFKTELEELIWKLGLEEKVSLPGAFGPTRYPWSVSPQANPILLPTNLPWSVSSQTKYMSSQTNKQTTLPLPWSVCPQTNPQTNPASSQANKQTTPLTNPTAHCFLFPSWYEGFSGALVEAMMAGIPIIASDIPMNLEAVTQGKNALVFPVKNVEALARQMIYAIEHPEEMARMGQNAQEEAVRRFDIRKIARKYEEVLKDVYHKTTRLT</sequence>
<feature type="domain" description="Glycosyltransferase subfamily 4-like N-terminal" evidence="2">
    <location>
        <begin position="32"/>
        <end position="178"/>
    </location>
</feature>
<dbReference type="PANTHER" id="PTHR12526">
    <property type="entry name" value="GLYCOSYLTRANSFERASE"/>
    <property type="match status" value="1"/>
</dbReference>
<evidence type="ECO:0000313" key="3">
    <source>
        <dbReference type="EMBL" id="MFC4873591.1"/>
    </source>
</evidence>
<dbReference type="CDD" id="cd03801">
    <property type="entry name" value="GT4_PimA-like"/>
    <property type="match status" value="1"/>
</dbReference>
<gene>
    <name evidence="3" type="ORF">ACFPFU_17955</name>
</gene>
<dbReference type="GO" id="GO:0016757">
    <property type="term" value="F:glycosyltransferase activity"/>
    <property type="evidence" value="ECO:0007669"/>
    <property type="project" value="UniProtKB-KW"/>
</dbReference>
<reference evidence="4" key="1">
    <citation type="journal article" date="2019" name="Int. J. Syst. Evol. Microbiol.">
        <title>The Global Catalogue of Microorganisms (GCM) 10K type strain sequencing project: providing services to taxonomists for standard genome sequencing and annotation.</title>
        <authorList>
            <consortium name="The Broad Institute Genomics Platform"/>
            <consortium name="The Broad Institute Genome Sequencing Center for Infectious Disease"/>
            <person name="Wu L."/>
            <person name="Ma J."/>
        </authorList>
    </citation>
    <scope>NUCLEOTIDE SEQUENCE [LARGE SCALE GENOMIC DNA]</scope>
    <source>
        <strain evidence="4">CGMCC 4.7466</strain>
    </source>
</reference>
<dbReference type="Pfam" id="PF13439">
    <property type="entry name" value="Glyco_transf_4"/>
    <property type="match status" value="1"/>
</dbReference>
<dbReference type="Gene3D" id="3.40.50.2000">
    <property type="entry name" value="Glycogen Phosphorylase B"/>
    <property type="match status" value="4"/>
</dbReference>
<keyword evidence="3" id="KW-0808">Transferase</keyword>
<protein>
    <submittedName>
        <fullName evidence="3">Glycosyltransferase family 4 protein</fullName>
        <ecNumber evidence="3">2.4.-.-</ecNumber>
    </submittedName>
</protein>
<dbReference type="PANTHER" id="PTHR12526:SF630">
    <property type="entry name" value="GLYCOSYLTRANSFERASE"/>
    <property type="match status" value="1"/>
</dbReference>
<organism evidence="3 4">
    <name type="scientific">Negadavirga shengliensis</name>
    <dbReference type="NCBI Taxonomy" id="1389218"/>
    <lineage>
        <taxon>Bacteria</taxon>
        <taxon>Pseudomonadati</taxon>
        <taxon>Bacteroidota</taxon>
        <taxon>Cytophagia</taxon>
        <taxon>Cytophagales</taxon>
        <taxon>Cyclobacteriaceae</taxon>
        <taxon>Negadavirga</taxon>
    </lineage>
</organism>
<feature type="domain" description="Glycosyl transferase family 1" evidence="1">
    <location>
        <begin position="194"/>
        <end position="256"/>
    </location>
</feature>
<dbReference type="Pfam" id="PF00534">
    <property type="entry name" value="Glycos_transf_1"/>
    <property type="match status" value="2"/>
</dbReference>